<dbReference type="EMBL" id="RBKT01000001">
    <property type="protein sequence ID" value="RKR88461.1"/>
    <property type="molecule type" value="Genomic_DNA"/>
</dbReference>
<dbReference type="RefSeq" id="WP_147457002.1">
    <property type="nucleotide sequence ID" value="NZ_RBKT01000001.1"/>
</dbReference>
<keyword evidence="4" id="KW-1185">Reference proteome</keyword>
<gene>
    <name evidence="3" type="ORF">BDK92_2789</name>
</gene>
<accession>A0A495JI56</accession>
<feature type="transmembrane region" description="Helical" evidence="2">
    <location>
        <begin position="13"/>
        <end position="36"/>
    </location>
</feature>
<proteinExistence type="predicted"/>
<keyword evidence="2" id="KW-0812">Transmembrane</keyword>
<comment type="caution">
    <text evidence="3">The sequence shown here is derived from an EMBL/GenBank/DDBJ whole genome shotgun (WGS) entry which is preliminary data.</text>
</comment>
<evidence type="ECO:0000256" key="2">
    <source>
        <dbReference type="SAM" id="Phobius"/>
    </source>
</evidence>
<organism evidence="3 4">
    <name type="scientific">Micromonospora pisi</name>
    <dbReference type="NCBI Taxonomy" id="589240"/>
    <lineage>
        <taxon>Bacteria</taxon>
        <taxon>Bacillati</taxon>
        <taxon>Actinomycetota</taxon>
        <taxon>Actinomycetes</taxon>
        <taxon>Micromonosporales</taxon>
        <taxon>Micromonosporaceae</taxon>
        <taxon>Micromonospora</taxon>
    </lineage>
</organism>
<feature type="region of interest" description="Disordered" evidence="1">
    <location>
        <begin position="49"/>
        <end position="68"/>
    </location>
</feature>
<evidence type="ECO:0000256" key="1">
    <source>
        <dbReference type="SAM" id="MobiDB-lite"/>
    </source>
</evidence>
<sequence>MILTAGPGAVREILVVLAVALSGLLLALIAAFAPWYHAPIEPVRPQVVELQAPPGGSDNMESDVAVSR</sequence>
<protein>
    <submittedName>
        <fullName evidence="3">Uncharacterized protein</fullName>
    </submittedName>
</protein>
<keyword evidence="2" id="KW-0472">Membrane</keyword>
<keyword evidence="2" id="KW-1133">Transmembrane helix</keyword>
<evidence type="ECO:0000313" key="3">
    <source>
        <dbReference type="EMBL" id="RKR88461.1"/>
    </source>
</evidence>
<evidence type="ECO:0000313" key="4">
    <source>
        <dbReference type="Proteomes" id="UP000277671"/>
    </source>
</evidence>
<name>A0A495JI56_9ACTN</name>
<dbReference type="Proteomes" id="UP000277671">
    <property type="component" value="Unassembled WGS sequence"/>
</dbReference>
<reference evidence="3 4" key="1">
    <citation type="submission" date="2018-10" db="EMBL/GenBank/DDBJ databases">
        <title>Sequencing the genomes of 1000 actinobacteria strains.</title>
        <authorList>
            <person name="Klenk H.-P."/>
        </authorList>
    </citation>
    <scope>NUCLEOTIDE SEQUENCE [LARGE SCALE GENOMIC DNA]</scope>
    <source>
        <strain evidence="3 4">DSM 45175</strain>
    </source>
</reference>
<dbReference type="AlphaFoldDB" id="A0A495JI56"/>